<evidence type="ECO:0000313" key="2">
    <source>
        <dbReference type="Proteomes" id="UP001497457"/>
    </source>
</evidence>
<dbReference type="EMBL" id="OZ075145">
    <property type="protein sequence ID" value="CAL5050236.1"/>
    <property type="molecule type" value="Genomic_DNA"/>
</dbReference>
<reference evidence="1" key="1">
    <citation type="submission" date="2024-10" db="EMBL/GenBank/DDBJ databases">
        <authorList>
            <person name="Ryan C."/>
        </authorList>
    </citation>
    <scope>NUCLEOTIDE SEQUENCE [LARGE SCALE GENOMIC DNA]</scope>
</reference>
<dbReference type="AlphaFoldDB" id="A0ABC9E489"/>
<keyword evidence="2" id="KW-1185">Reference proteome</keyword>
<protein>
    <submittedName>
        <fullName evidence="1">Uncharacterized protein</fullName>
    </submittedName>
</protein>
<dbReference type="PANTHER" id="PTHR33070:SF60">
    <property type="entry name" value="OS06G0725700 PROTEIN"/>
    <property type="match status" value="1"/>
</dbReference>
<name>A0ABC9E489_9POAL</name>
<gene>
    <name evidence="1" type="ORF">URODEC1_LOCUS91463</name>
</gene>
<dbReference type="Pfam" id="PF03087">
    <property type="entry name" value="BPS1"/>
    <property type="match status" value="1"/>
</dbReference>
<dbReference type="Proteomes" id="UP001497457">
    <property type="component" value="Chromosome 35b"/>
</dbReference>
<dbReference type="PANTHER" id="PTHR33070">
    <property type="entry name" value="OS06G0725500 PROTEIN"/>
    <property type="match status" value="1"/>
</dbReference>
<accession>A0ABC9E489</accession>
<proteinExistence type="predicted"/>
<organism evidence="1 2">
    <name type="scientific">Urochloa decumbens</name>
    <dbReference type="NCBI Taxonomy" id="240449"/>
    <lineage>
        <taxon>Eukaryota</taxon>
        <taxon>Viridiplantae</taxon>
        <taxon>Streptophyta</taxon>
        <taxon>Embryophyta</taxon>
        <taxon>Tracheophyta</taxon>
        <taxon>Spermatophyta</taxon>
        <taxon>Magnoliopsida</taxon>
        <taxon>Liliopsida</taxon>
        <taxon>Poales</taxon>
        <taxon>Poaceae</taxon>
        <taxon>PACMAD clade</taxon>
        <taxon>Panicoideae</taxon>
        <taxon>Panicodae</taxon>
        <taxon>Paniceae</taxon>
        <taxon>Melinidinae</taxon>
        <taxon>Urochloa</taxon>
    </lineage>
</organism>
<sequence length="289" mass="29986">MAPSFGRSISFPLSPARSSKPRAAAYHVRSISLPYRSHPLLAHLHTHTAAARAWAAAAAAEPTNTSPSSGLTHIDALLAAVAEVLLLPEAQAAVRSASSDCLLDAFLLLADAHRGFQEALLALRRDAADVRAALRRRDDAATRLASATRSQRRTEKELARLAGAVSSVAVAGNNKQSARLSLAAGGAEEAEMAAALMDAAAASAVASAAVFSASASVSSAASTSSSKKTASTFAAFAKKTAVMETADLAPEKLDELEHCIDECESGSEMVFRSIVRTRVSLLNIRTPAI</sequence>
<evidence type="ECO:0000313" key="1">
    <source>
        <dbReference type="EMBL" id="CAL5050236.1"/>
    </source>
</evidence>
<dbReference type="InterPro" id="IPR004320">
    <property type="entry name" value="BPS1_pln"/>
</dbReference>